<keyword evidence="2" id="KW-1185">Reference proteome</keyword>
<name>A0A7X8YDR9_9MICC</name>
<sequence length="143" mass="16240">MNQLEPIEPNGEFPQPVEQFLAQLKGLSEDQCRIINSESNSLMKRLRTEGRRNEFKDANKKTQLSASVQSRLDKLVNRAVREAGVFSMFEGVRGDLLSINVHDTAQLSARALLAREKLTEEEFNWLALPFLDAGFPREIFHPG</sequence>
<reference evidence="1 2" key="1">
    <citation type="submission" date="2020-04" db="EMBL/GenBank/DDBJ databases">
        <title>Nesterenkonia sp. nov., isolated from marine sediment.</title>
        <authorList>
            <person name="Zhang G."/>
        </authorList>
    </citation>
    <scope>NUCLEOTIDE SEQUENCE [LARGE SCALE GENOMIC DNA]</scope>
    <source>
        <strain evidence="1 2">MY13</strain>
    </source>
</reference>
<evidence type="ECO:0000313" key="1">
    <source>
        <dbReference type="EMBL" id="NLS09983.1"/>
    </source>
</evidence>
<comment type="caution">
    <text evidence="1">The sequence shown here is derived from an EMBL/GenBank/DDBJ whole genome shotgun (WGS) entry which is preliminary data.</text>
</comment>
<proteinExistence type="predicted"/>
<gene>
    <name evidence="1" type="ORF">HGQ17_08225</name>
</gene>
<organism evidence="1 2">
    <name type="scientific">Nesterenkonia sedimenti</name>
    <dbReference type="NCBI Taxonomy" id="1463632"/>
    <lineage>
        <taxon>Bacteria</taxon>
        <taxon>Bacillati</taxon>
        <taxon>Actinomycetota</taxon>
        <taxon>Actinomycetes</taxon>
        <taxon>Micrococcales</taxon>
        <taxon>Micrococcaceae</taxon>
        <taxon>Nesterenkonia</taxon>
    </lineage>
</organism>
<accession>A0A7X8YDR9</accession>
<dbReference type="AlphaFoldDB" id="A0A7X8YDR9"/>
<dbReference type="Proteomes" id="UP000523139">
    <property type="component" value="Unassembled WGS sequence"/>
</dbReference>
<dbReference type="EMBL" id="JABAHY010000006">
    <property type="protein sequence ID" value="NLS09983.1"/>
    <property type="molecule type" value="Genomic_DNA"/>
</dbReference>
<dbReference type="RefSeq" id="WP_168887462.1">
    <property type="nucleotide sequence ID" value="NZ_JABAHY010000006.1"/>
</dbReference>
<evidence type="ECO:0000313" key="2">
    <source>
        <dbReference type="Proteomes" id="UP000523139"/>
    </source>
</evidence>
<protein>
    <submittedName>
        <fullName evidence="1">Uncharacterized protein</fullName>
    </submittedName>
</protein>